<dbReference type="Proteomes" id="UP000238956">
    <property type="component" value="Chromosome"/>
</dbReference>
<reference evidence="2 4" key="3">
    <citation type="submission" date="2018-02" db="EMBL/GenBank/DDBJ databases">
        <title>Whole genome sequencing analysis of Streptococcus pluranimalium isolated from cattle infected mastitis in China.</title>
        <authorList>
            <person name="Zhang J.-R."/>
            <person name="Hu G.-Z."/>
        </authorList>
    </citation>
    <scope>NUCLEOTIDE SEQUENCE [LARGE SCALE GENOMIC DNA]</scope>
    <source>
        <strain evidence="2 4">TH11417</strain>
    </source>
</reference>
<reference evidence="3 5" key="1">
    <citation type="submission" date="2017-07" db="EMBL/GenBank/DDBJ databases">
        <title>Streptococcus pluranimalium as cause of bovine abortion.</title>
        <authorList>
            <person name="Rodriguez Campos S."/>
            <person name="Gobeli Brawand S."/>
            <person name="Brodard I."/>
            <person name="Rychener L."/>
            <person name="Perreten V."/>
        </authorList>
    </citation>
    <scope>NUCLEOTIDE SEQUENCE [LARGE SCALE GENOMIC DNA]</scope>
    <source>
        <strain evidence="3 5">14A0014</strain>
    </source>
</reference>
<dbReference type="RefSeq" id="WP_104967417.1">
    <property type="nucleotide sequence ID" value="NZ_CP022601.1"/>
</dbReference>
<protein>
    <submittedName>
        <fullName evidence="2">Uncharacterized protein</fullName>
    </submittedName>
</protein>
<keyword evidence="4" id="KW-1185">Reference proteome</keyword>
<keyword evidence="1" id="KW-0175">Coiled coil</keyword>
<evidence type="ECO:0000313" key="4">
    <source>
        <dbReference type="Proteomes" id="UP000238956"/>
    </source>
</evidence>
<evidence type="ECO:0000313" key="2">
    <source>
        <dbReference type="EMBL" id="AUW96079.1"/>
    </source>
</evidence>
<name>A0A2L0D385_9STRE</name>
<evidence type="ECO:0000313" key="3">
    <source>
        <dbReference type="EMBL" id="AXJ12874.1"/>
    </source>
</evidence>
<dbReference type="EMBL" id="CP022601">
    <property type="protein sequence ID" value="AXJ12874.1"/>
    <property type="molecule type" value="Genomic_DNA"/>
</dbReference>
<organism evidence="2 4">
    <name type="scientific">Streptococcus pluranimalium</name>
    <dbReference type="NCBI Taxonomy" id="82348"/>
    <lineage>
        <taxon>Bacteria</taxon>
        <taxon>Bacillati</taxon>
        <taxon>Bacillota</taxon>
        <taxon>Bacilli</taxon>
        <taxon>Lactobacillales</taxon>
        <taxon>Streptococcaceae</taxon>
        <taxon>Streptococcus</taxon>
    </lineage>
</organism>
<dbReference type="Proteomes" id="UP000255411">
    <property type="component" value="Chromosome"/>
</dbReference>
<proteinExistence type="predicted"/>
<accession>A0A2L0D385</accession>
<dbReference type="KEGG" id="splr:C0J00_02540"/>
<dbReference type="AlphaFoldDB" id="A0A2L0D385"/>
<sequence length="133" mass="16270">MDKIDLEMKAYRELSAKECEYEAFLSDYTRQLQLYEEARIELHQRWVDLERLVENERMAMKQFEETIDDTEDDLIEYKNDLEILVGESEIVYHQEMSDIDNEESLTRENFQKKRLDYEDSIERLRQKYASTHQ</sequence>
<dbReference type="EMBL" id="CP025536">
    <property type="protein sequence ID" value="AUW96079.1"/>
    <property type="molecule type" value="Genomic_DNA"/>
</dbReference>
<feature type="coiled-coil region" evidence="1">
    <location>
        <begin position="25"/>
        <end position="127"/>
    </location>
</feature>
<reference evidence="2 4" key="2">
    <citation type="submission" date="2017-12" db="EMBL/GenBank/DDBJ databases">
        <authorList>
            <person name="Hurst M.R.H."/>
        </authorList>
    </citation>
    <scope>NUCLEOTIDE SEQUENCE [LARGE SCALE GENOMIC DNA]</scope>
    <source>
        <strain evidence="2 4">TH11417</strain>
    </source>
</reference>
<evidence type="ECO:0000256" key="1">
    <source>
        <dbReference type="SAM" id="Coils"/>
    </source>
</evidence>
<evidence type="ECO:0000313" key="5">
    <source>
        <dbReference type="Proteomes" id="UP000255411"/>
    </source>
</evidence>
<gene>
    <name evidence="2" type="ORF">C0J00_02540</name>
    <name evidence="3" type="ORF">Sp14A_09530</name>
</gene>